<sequence length="271" mass="31404">MEYSRFRNPINQDIVESRILFKLFISLNNLRQLGDGPTKPPLKLLAGYGLGKDAERFIRFGNSDTNQLYEDGVFVSDDEDIDATNAASEYDPLMDPTNPVHSTSLWIGFITETTTEEMLRDLFSNDWERIMLVAEGYHDYKFTHYDGMVTEHLMYYSRFCEKRESEVKEYTRYDQQMFLLLRHTSYAQRDSNDSCISTRITPENDKRPTKKGTRRLRAAHAQTALVRARAHSNPIPFPPKHLKRSCFSTGRLHSVAVCSLYRVFPALVMHA</sequence>
<protein>
    <submittedName>
        <fullName evidence="1">Uncharacterized protein</fullName>
    </submittedName>
</protein>
<gene>
    <name evidence="1" type="ORF">TTEB3V08_LOCUS3289</name>
</gene>
<dbReference type="EMBL" id="OE000845">
    <property type="protein sequence ID" value="CAD7455209.1"/>
    <property type="molecule type" value="Genomic_DNA"/>
</dbReference>
<dbReference type="AlphaFoldDB" id="A0A7R9FKB8"/>
<organism evidence="1">
    <name type="scientific">Timema tahoe</name>
    <dbReference type="NCBI Taxonomy" id="61484"/>
    <lineage>
        <taxon>Eukaryota</taxon>
        <taxon>Metazoa</taxon>
        <taxon>Ecdysozoa</taxon>
        <taxon>Arthropoda</taxon>
        <taxon>Hexapoda</taxon>
        <taxon>Insecta</taxon>
        <taxon>Pterygota</taxon>
        <taxon>Neoptera</taxon>
        <taxon>Polyneoptera</taxon>
        <taxon>Phasmatodea</taxon>
        <taxon>Timematodea</taxon>
        <taxon>Timematoidea</taxon>
        <taxon>Timematidae</taxon>
        <taxon>Timema</taxon>
    </lineage>
</organism>
<proteinExistence type="predicted"/>
<evidence type="ECO:0000313" key="1">
    <source>
        <dbReference type="EMBL" id="CAD7455209.1"/>
    </source>
</evidence>
<accession>A0A7R9FKB8</accession>
<reference evidence="1" key="1">
    <citation type="submission" date="2020-11" db="EMBL/GenBank/DDBJ databases">
        <authorList>
            <person name="Tran Van P."/>
        </authorList>
    </citation>
    <scope>NUCLEOTIDE SEQUENCE</scope>
</reference>
<name>A0A7R9FKB8_9NEOP</name>